<dbReference type="EMBL" id="JAIWYP010000006">
    <property type="protein sequence ID" value="KAH3810041.1"/>
    <property type="molecule type" value="Genomic_DNA"/>
</dbReference>
<reference evidence="1" key="1">
    <citation type="journal article" date="2019" name="bioRxiv">
        <title>The Genome of the Zebra Mussel, Dreissena polymorpha: A Resource for Invasive Species Research.</title>
        <authorList>
            <person name="McCartney M.A."/>
            <person name="Auch B."/>
            <person name="Kono T."/>
            <person name="Mallez S."/>
            <person name="Zhang Y."/>
            <person name="Obille A."/>
            <person name="Becker A."/>
            <person name="Abrahante J.E."/>
            <person name="Garbe J."/>
            <person name="Badalamenti J.P."/>
            <person name="Herman A."/>
            <person name="Mangelson H."/>
            <person name="Liachko I."/>
            <person name="Sullivan S."/>
            <person name="Sone E.D."/>
            <person name="Koren S."/>
            <person name="Silverstein K.A.T."/>
            <person name="Beckman K.B."/>
            <person name="Gohl D.M."/>
        </authorList>
    </citation>
    <scope>NUCLEOTIDE SEQUENCE</scope>
    <source>
        <strain evidence="1">Duluth1</strain>
        <tissue evidence="1">Whole animal</tissue>
    </source>
</reference>
<keyword evidence="2" id="KW-1185">Reference proteome</keyword>
<evidence type="ECO:0000313" key="2">
    <source>
        <dbReference type="Proteomes" id="UP000828390"/>
    </source>
</evidence>
<accession>A0A9D4G734</accession>
<organism evidence="1 2">
    <name type="scientific">Dreissena polymorpha</name>
    <name type="common">Zebra mussel</name>
    <name type="synonym">Mytilus polymorpha</name>
    <dbReference type="NCBI Taxonomy" id="45954"/>
    <lineage>
        <taxon>Eukaryota</taxon>
        <taxon>Metazoa</taxon>
        <taxon>Spiralia</taxon>
        <taxon>Lophotrochozoa</taxon>
        <taxon>Mollusca</taxon>
        <taxon>Bivalvia</taxon>
        <taxon>Autobranchia</taxon>
        <taxon>Heteroconchia</taxon>
        <taxon>Euheterodonta</taxon>
        <taxon>Imparidentia</taxon>
        <taxon>Neoheterodontei</taxon>
        <taxon>Myida</taxon>
        <taxon>Dreissenoidea</taxon>
        <taxon>Dreissenidae</taxon>
        <taxon>Dreissena</taxon>
    </lineage>
</organism>
<sequence length="50" mass="5668">MSPPDDPVEVERWSEYVEKYVNNEDTATEETQGDAQQETCVLKEKCTASS</sequence>
<gene>
    <name evidence="1" type="ORF">DPMN_138423</name>
</gene>
<protein>
    <submittedName>
        <fullName evidence="1">Uncharacterized protein</fullName>
    </submittedName>
</protein>
<proteinExistence type="predicted"/>
<dbReference type="AlphaFoldDB" id="A0A9D4G734"/>
<comment type="caution">
    <text evidence="1">The sequence shown here is derived from an EMBL/GenBank/DDBJ whole genome shotgun (WGS) entry which is preliminary data.</text>
</comment>
<name>A0A9D4G734_DREPO</name>
<dbReference type="Proteomes" id="UP000828390">
    <property type="component" value="Unassembled WGS sequence"/>
</dbReference>
<evidence type="ECO:0000313" key="1">
    <source>
        <dbReference type="EMBL" id="KAH3810041.1"/>
    </source>
</evidence>
<reference evidence="1" key="2">
    <citation type="submission" date="2020-11" db="EMBL/GenBank/DDBJ databases">
        <authorList>
            <person name="McCartney M.A."/>
            <person name="Auch B."/>
            <person name="Kono T."/>
            <person name="Mallez S."/>
            <person name="Becker A."/>
            <person name="Gohl D.M."/>
            <person name="Silverstein K.A.T."/>
            <person name="Koren S."/>
            <person name="Bechman K.B."/>
            <person name="Herman A."/>
            <person name="Abrahante J.E."/>
            <person name="Garbe J."/>
        </authorList>
    </citation>
    <scope>NUCLEOTIDE SEQUENCE</scope>
    <source>
        <strain evidence="1">Duluth1</strain>
        <tissue evidence="1">Whole animal</tissue>
    </source>
</reference>